<feature type="coiled-coil region" evidence="1">
    <location>
        <begin position="1044"/>
        <end position="1100"/>
    </location>
</feature>
<feature type="region of interest" description="Disordered" evidence="2">
    <location>
        <begin position="1546"/>
        <end position="1565"/>
    </location>
</feature>
<evidence type="ECO:0000256" key="3">
    <source>
        <dbReference type="SAM" id="Phobius"/>
    </source>
</evidence>
<feature type="region of interest" description="Disordered" evidence="2">
    <location>
        <begin position="1812"/>
        <end position="1836"/>
    </location>
</feature>
<feature type="region of interest" description="Disordered" evidence="2">
    <location>
        <begin position="1"/>
        <end position="149"/>
    </location>
</feature>
<feature type="region of interest" description="Disordered" evidence="2">
    <location>
        <begin position="673"/>
        <end position="695"/>
    </location>
</feature>
<keyword evidence="3" id="KW-1133">Transmembrane helix</keyword>
<evidence type="ECO:0000256" key="2">
    <source>
        <dbReference type="SAM" id="MobiDB-lite"/>
    </source>
</evidence>
<feature type="region of interest" description="Disordered" evidence="2">
    <location>
        <begin position="1938"/>
        <end position="1957"/>
    </location>
</feature>
<feature type="region of interest" description="Disordered" evidence="2">
    <location>
        <begin position="2174"/>
        <end position="2210"/>
    </location>
</feature>
<feature type="compositionally biased region" description="Polar residues" evidence="2">
    <location>
        <begin position="1488"/>
        <end position="1498"/>
    </location>
</feature>
<feature type="compositionally biased region" description="Acidic residues" evidence="2">
    <location>
        <begin position="27"/>
        <end position="36"/>
    </location>
</feature>
<proteinExistence type="evidence at transcript level"/>
<feature type="region of interest" description="Disordered" evidence="2">
    <location>
        <begin position="1510"/>
        <end position="1537"/>
    </location>
</feature>
<feature type="compositionally biased region" description="Low complexity" evidence="2">
    <location>
        <begin position="1436"/>
        <end position="1447"/>
    </location>
</feature>
<feature type="compositionally biased region" description="Low complexity" evidence="2">
    <location>
        <begin position="1464"/>
        <end position="1478"/>
    </location>
</feature>
<feature type="region of interest" description="Disordered" evidence="2">
    <location>
        <begin position="582"/>
        <end position="611"/>
    </location>
</feature>
<feature type="compositionally biased region" description="Low complexity" evidence="2">
    <location>
        <begin position="599"/>
        <end position="609"/>
    </location>
</feature>
<keyword evidence="1" id="KW-0175">Coiled coil</keyword>
<dbReference type="EMBL" id="GAMC01021595">
    <property type="protein sequence ID" value="JAB84960.1"/>
    <property type="molecule type" value="mRNA"/>
</dbReference>
<accession>W8AAX2</accession>
<feature type="region of interest" description="Disordered" evidence="2">
    <location>
        <begin position="398"/>
        <end position="434"/>
    </location>
</feature>
<dbReference type="OrthoDB" id="28894at2759"/>
<evidence type="ECO:0000313" key="4">
    <source>
        <dbReference type="EMBL" id="JAB84960.1"/>
    </source>
</evidence>
<evidence type="ECO:0000256" key="1">
    <source>
        <dbReference type="SAM" id="Coils"/>
    </source>
</evidence>
<feature type="compositionally biased region" description="Basic and acidic residues" evidence="2">
    <location>
        <begin position="1943"/>
        <end position="1954"/>
    </location>
</feature>
<feature type="compositionally biased region" description="Basic and acidic residues" evidence="2">
    <location>
        <begin position="288"/>
        <end position="302"/>
    </location>
</feature>
<feature type="compositionally biased region" description="Basic and acidic residues" evidence="2">
    <location>
        <begin position="1510"/>
        <end position="1521"/>
    </location>
</feature>
<protein>
    <submittedName>
        <fullName evidence="4">Uncharacterized protein</fullName>
    </submittedName>
</protein>
<reference evidence="4" key="1">
    <citation type="submission" date="2013-07" db="EMBL/GenBank/DDBJ databases">
        <authorList>
            <person name="Geib S."/>
        </authorList>
    </citation>
    <scope>NUCLEOTIDE SEQUENCE</scope>
</reference>
<feature type="compositionally biased region" description="Polar residues" evidence="2">
    <location>
        <begin position="1420"/>
        <end position="1435"/>
    </location>
</feature>
<feature type="compositionally biased region" description="Polar residues" evidence="2">
    <location>
        <begin position="1"/>
        <end position="12"/>
    </location>
</feature>
<feature type="compositionally biased region" description="Polar residues" evidence="2">
    <location>
        <begin position="420"/>
        <end position="429"/>
    </location>
</feature>
<feature type="compositionally biased region" description="Low complexity" evidence="2">
    <location>
        <begin position="2180"/>
        <end position="2190"/>
    </location>
</feature>
<keyword evidence="3" id="KW-0812">Transmembrane</keyword>
<feature type="region of interest" description="Disordered" evidence="2">
    <location>
        <begin position="1317"/>
        <end position="1498"/>
    </location>
</feature>
<reference evidence="4" key="2">
    <citation type="journal article" date="2014" name="BMC Genomics">
        <title>A genomic perspective to assessing quality of mass-reared SIT flies used in Mediterranean fruit fly (Ceratitis capitata) eradication in California.</title>
        <authorList>
            <person name="Calla B."/>
            <person name="Hall B."/>
            <person name="Hou S."/>
            <person name="Geib S.M."/>
        </authorList>
    </citation>
    <scope>NUCLEOTIDE SEQUENCE</scope>
</reference>
<sequence length="2319" mass="253784">MYLIQTVQTSWRPQLPLPKELDAADNNNDDDVESTDEQSLSGMERSSQHHHTTAAHAGHRKDSNLNGSHASNAPTSSGSNKKWSFGRLFRRKKDVASDSSSEEDRKAGFVPHQQRQPTRGAASVGGSSANLKPKSNKANKVSRSGKLNGASFDHIVVNSQLSGGPPSTPPHPPPPAHVDHEFFLPVETISPSEAYYQNQQQYLQHGAPQAGYTRSSNSLDRRAARAALKTRSAQRLPYEAALGAHSSSEEELISLNSSTFSKYRSDESIHSGGQGIVGNGQSRRSRAARNERYYKRLSRDGEPSSGQVPVMYAPQPTQRWKTQPVPLSIYNPAAPPPTAAAAAAATPRLRNTGSLQHVAPYVQWGQLQQQPKNLQNTVNDSKRSISYDSHIHLQNINGRLQTKPLPPPPPPRDPLRRVNVSGQTQNGSSGDLRPISYAFDQSGLPTLPAPSQRLGGRCVSDDKIWSGPAGPHYQSMHSLNMQTSNGAQPPNTPHHRRFITRAERDAQPGKKSLPNGIEFHYVADATPRSRKPIHMMEPQLDSGDKEPPTAGILRTTKSGMPAPSSTSAKQMHVNDFWKRMDAGAQRRGRDGDRAYVAESSTKPRSISSSRVGEMRAYPIPVYSEVLKPNKKALQPPPQPGVDEVDNIVCGSLHIKSKPDAANANYVEIRNKDYNKSSSMPNHYQRRSGEIPNTPNKYDEYVAEKREQHHKPIYTPPTPPQRKLSIPPSNVAELPIYFPRKKPANLEEAINELEAIYKSLGLTEEPEKAEKPEKKERIPTPIEFEKYALAHAHEYDEEDSPSGEPDPIRDDVAYRNMQLANLQHKTVEKQPPFGIPIGPVVAAPQNDYLHVTPIVEAPLKPVKKTPDVVKDDLAVRALRKDPPGPKDTFIYPYSSCQKKNRATRTQSANIYNLIHRDAAKPSGGDLHSYLELTRNLERAGSMSDLHKDDGERAADVPATLALLRNLKEQEQQQEEQCVIPKKVAIPFRHPSQGGAICALPEKLPTSNPQHKEELHKAPVPLPRKSLTPEPTAANAQMEDALNRIAMDAQEKSVKLTKELQELRKEALITAAARPKPPSAEEEKLEKDLQEIEAVSEAAKRCGKMLLDTLPDASENQALAKPRKLHKEGKLIEAIDQVSEAANAVCEKILKDIVTTEPPVVVQEAVQVKNNQTPTETLVMPNLIKKLDPIQSEQIEAIAKRCMRQLSALADDNPDYDNLNQDFNQQQQSEAVTAKAAKATAVACNAEHIQLESAPKVDNLISTVAEMAQVHNAQNLHIEEIDQIMQECEEQMRAEVGKTAPTTARPVVVSERTLAATRHLSAAPSIKSSSGDDHTTAPSISSYSNSNNSSGSNNVGAVKTGASTTASSFSSSSDCLAKSSSPSASGRRQSSSITSFNPYSSSDYIKSPSSEYHAPSTDPIKTFSTTSYEVPSTTSVGATTNKSATTNSTFSHSPSPPLNLPPVSEQAVAVPSSRASAARQSQERARTRSFSSPSQYNSSEELAMIFGIDEQPRRQRAHERQHANEVQQQQQPASVRTVSGKGEVVNKSSVHVSSQAASSNSHASGAHATTTTTATMLDIATTTTTTTTIFTTANSSQLLNTNHNVVAIGRANEIPKPRDTNKKETLNVIVVVDENAKADVEDMTTTNPSTLCKTTTPSTISLTTVNPTSITLNSINTKNSTISLSPSSCKLASIPENQSDDTSECSSLKLSSNFNKIYASKISIVVDGLRAESTKDVNLIASTQCDSTSSSCDEETSSNPDSGNVSLADYPLMLTQSNNAYLHLENACNSRFEVKKKKVNFVSEISIERDNASFEDKTRNKSQCPRKTKTEDFPPPPTEEELLDSLRGVNILVETFEKAFPEQHEFKEEIQAKKSVSLKTTGECEAADIGNNSKPETRDDLLNQFVSPDNAALTLDDISASENCIGHSNGEELSFVENNESEVGSLKEHGDGHSSEESVIGEEIYDYEEGEEPYLDASIATENSSSHQSQEEHNFVETNMAGKLYSGKPKESSRANTLETRIAQNEITKSTERKSRSTEMLKDEQLIELAHLVRSSSGSRKSSLCSTKDADVKDTTTEEYNYSSSARISTELDQLRLAFAELLERNLTDLDELPRIDEEDDVEASTNIGVESQALEQELTISNKDTHETPQRKQSIVYETPPLELSICDVKFNYTPEDEPLSRSSTQSQRTQYNAEVGQLNEAPQSTPRKSLVEKEKFNGLASMESSLLPWRRRHDNELSDAVEDGDEKPSTSAAANQRRALSIFGELRPAAAAAAATTSSLTTLEHVSLACSLGVITPTDLYTLCLIIIGMITIIAIVLF</sequence>
<keyword evidence="3" id="KW-0472">Membrane</keyword>
<feature type="compositionally biased region" description="Polar residues" evidence="2">
    <location>
        <begin position="1522"/>
        <end position="1535"/>
    </location>
</feature>
<feature type="compositionally biased region" description="Low complexity" evidence="2">
    <location>
        <begin position="1337"/>
        <end position="1410"/>
    </location>
</feature>
<organism evidence="4">
    <name type="scientific">Ceratitis capitata</name>
    <name type="common">Mediterranean fruit fly</name>
    <name type="synonym">Tephritis capitata</name>
    <dbReference type="NCBI Taxonomy" id="7213"/>
    <lineage>
        <taxon>Eukaryota</taxon>
        <taxon>Metazoa</taxon>
        <taxon>Ecdysozoa</taxon>
        <taxon>Arthropoda</taxon>
        <taxon>Hexapoda</taxon>
        <taxon>Insecta</taxon>
        <taxon>Pterygota</taxon>
        <taxon>Neoptera</taxon>
        <taxon>Endopterygota</taxon>
        <taxon>Diptera</taxon>
        <taxon>Brachycera</taxon>
        <taxon>Muscomorpha</taxon>
        <taxon>Tephritoidea</taxon>
        <taxon>Tephritidae</taxon>
        <taxon>Ceratitis</taxon>
        <taxon>Ceratitis</taxon>
    </lineage>
</organism>
<feature type="compositionally biased region" description="Low complexity" evidence="2">
    <location>
        <begin position="1551"/>
        <end position="1565"/>
    </location>
</feature>
<feature type="compositionally biased region" description="Basic residues" evidence="2">
    <location>
        <begin position="48"/>
        <end position="59"/>
    </location>
</feature>
<feature type="region of interest" description="Disordered" evidence="2">
    <location>
        <begin position="266"/>
        <end position="319"/>
    </location>
</feature>
<feature type="compositionally biased region" description="Polar residues" evidence="2">
    <location>
        <begin position="64"/>
        <end position="82"/>
    </location>
</feature>
<feature type="transmembrane region" description="Helical" evidence="3">
    <location>
        <begin position="2300"/>
        <end position="2318"/>
    </location>
</feature>
<name>W8AAX2_CERCA</name>